<dbReference type="EMBL" id="BJXV01000014">
    <property type="protein sequence ID" value="GEN28974.1"/>
    <property type="molecule type" value="Genomic_DNA"/>
</dbReference>
<name>A0A511UQV1_9GAMM</name>
<dbReference type="Proteomes" id="UP000321303">
    <property type="component" value="Unassembled WGS sequence"/>
</dbReference>
<dbReference type="InterPro" id="IPR003615">
    <property type="entry name" value="HNH_nuc"/>
</dbReference>
<evidence type="ECO:0000259" key="1">
    <source>
        <dbReference type="SMART" id="SM00507"/>
    </source>
</evidence>
<feature type="domain" description="HNH nuclease" evidence="1">
    <location>
        <begin position="66"/>
        <end position="118"/>
    </location>
</feature>
<reference evidence="2 3" key="1">
    <citation type="submission" date="2019-07" db="EMBL/GenBank/DDBJ databases">
        <title>Whole genome shotgun sequence of Halomonas variabilis NBRC 102410.</title>
        <authorList>
            <person name="Hosoyama A."/>
            <person name="Uohara A."/>
            <person name="Ohji S."/>
            <person name="Ichikawa N."/>
        </authorList>
    </citation>
    <scope>NUCLEOTIDE SEQUENCE [LARGE SCALE GENOMIC DNA]</scope>
    <source>
        <strain evidence="2 3">NBRC 102410</strain>
    </source>
</reference>
<dbReference type="OrthoDB" id="9802640at2"/>
<protein>
    <recommendedName>
        <fullName evidence="1">HNH nuclease domain-containing protein</fullName>
    </recommendedName>
</protein>
<dbReference type="SMART" id="SM00507">
    <property type="entry name" value="HNHc"/>
    <property type="match status" value="1"/>
</dbReference>
<dbReference type="InterPro" id="IPR002711">
    <property type="entry name" value="HNH"/>
</dbReference>
<evidence type="ECO:0000313" key="3">
    <source>
        <dbReference type="Proteomes" id="UP000321303"/>
    </source>
</evidence>
<organism evidence="2 3">
    <name type="scientific">Halovibrio variabilis</name>
    <dbReference type="NCBI Taxonomy" id="31910"/>
    <lineage>
        <taxon>Bacteria</taxon>
        <taxon>Pseudomonadati</taxon>
        <taxon>Pseudomonadota</taxon>
        <taxon>Gammaproteobacteria</taxon>
        <taxon>Oceanospirillales</taxon>
        <taxon>Halomonadaceae</taxon>
        <taxon>Halovibrio</taxon>
    </lineage>
</organism>
<gene>
    <name evidence="2" type="ORF">HVA01_26200</name>
</gene>
<dbReference type="GO" id="GO:0004519">
    <property type="term" value="F:endonuclease activity"/>
    <property type="evidence" value="ECO:0007669"/>
    <property type="project" value="InterPro"/>
</dbReference>
<evidence type="ECO:0000313" key="2">
    <source>
        <dbReference type="EMBL" id="GEN28974.1"/>
    </source>
</evidence>
<dbReference type="GO" id="GO:0008270">
    <property type="term" value="F:zinc ion binding"/>
    <property type="evidence" value="ECO:0007669"/>
    <property type="project" value="InterPro"/>
</dbReference>
<dbReference type="RefSeq" id="WP_146875888.1">
    <property type="nucleotide sequence ID" value="NZ_BJXV01000014.1"/>
</dbReference>
<comment type="caution">
    <text evidence="2">The sequence shown here is derived from an EMBL/GenBank/DDBJ whole genome shotgun (WGS) entry which is preliminary data.</text>
</comment>
<dbReference type="CDD" id="cd00085">
    <property type="entry name" value="HNHc"/>
    <property type="match status" value="1"/>
</dbReference>
<dbReference type="Pfam" id="PF01844">
    <property type="entry name" value="HNH"/>
    <property type="match status" value="1"/>
</dbReference>
<proteinExistence type="predicted"/>
<accession>A0A511UQV1</accession>
<keyword evidence="3" id="KW-1185">Reference proteome</keyword>
<sequence>MNARTLGTLLQYGVASDLAEKANSAGLTVTKARSLSQKDMVSKFGLSEAEAKTLSHCVRREPIDEQIVQLLLESSNFVCSVCKGQKGPSYIIHHIVEYEKTQDNTYNNLIVLCPVDHDLAHQGGLTLRLTESQLRTTKTKWEKQVEVANAQRAAQLIDVNDDAIDYVNVKRIEELCVRLFKKIPQTTLTASLRSAGILGAGGSFDQKYVQTHLSGGRYLFDYITHQETEHYKQLTQQIATVTNFIDLDETANAGHSALKASEGHYAFFIGGVCAKGPDLPITASTPTILLHYSRKHLRIEWILDPIFMMSMSAITRIGGKNRYIIYCLVRTVELQADKVTLVRASPLLIAQPNKWVHKTPAIAYERQYAEYIDDDFLDDDADDAQPGGAGDAAQ</sequence>
<dbReference type="AlphaFoldDB" id="A0A511UQV1"/>
<dbReference type="GO" id="GO:0003676">
    <property type="term" value="F:nucleic acid binding"/>
    <property type="evidence" value="ECO:0007669"/>
    <property type="project" value="InterPro"/>
</dbReference>